<gene>
    <name evidence="2" type="ORF">OHAE_1086</name>
</gene>
<feature type="transmembrane region" description="Helical" evidence="1">
    <location>
        <begin position="25"/>
        <end position="44"/>
    </location>
</feature>
<proteinExistence type="predicted"/>
<evidence type="ECO:0000313" key="3">
    <source>
        <dbReference type="Proteomes" id="UP000246073"/>
    </source>
</evidence>
<accession>A0A2P9HMC6</accession>
<protein>
    <submittedName>
        <fullName evidence="2">Uncharacterized protein</fullName>
    </submittedName>
</protein>
<evidence type="ECO:0000313" key="2">
    <source>
        <dbReference type="EMBL" id="SPL65219.1"/>
    </source>
</evidence>
<keyword evidence="1" id="KW-0472">Membrane</keyword>
<evidence type="ECO:0000256" key="1">
    <source>
        <dbReference type="SAM" id="Phobius"/>
    </source>
</evidence>
<keyword evidence="1" id="KW-1133">Transmembrane helix</keyword>
<name>A0A2P9HMC6_9HYPH</name>
<dbReference type="AlphaFoldDB" id="A0A2P9HMC6"/>
<organism evidence="2 3">
    <name type="scientific">Ochrobactrum soli</name>
    <dbReference type="NCBI Taxonomy" id="2448455"/>
    <lineage>
        <taxon>Bacteria</taxon>
        <taxon>Pseudomonadati</taxon>
        <taxon>Pseudomonadota</taxon>
        <taxon>Alphaproteobacteria</taxon>
        <taxon>Hyphomicrobiales</taxon>
        <taxon>Brucellaceae</taxon>
        <taxon>Brucella/Ochrobactrum group</taxon>
        <taxon>Ochrobactrum</taxon>
    </lineage>
</organism>
<reference evidence="3" key="1">
    <citation type="submission" date="2017-12" db="EMBL/GenBank/DDBJ databases">
        <authorList>
            <person name="Diaz M."/>
        </authorList>
    </citation>
    <scope>NUCLEOTIDE SEQUENCE [LARGE SCALE GENOMIC DNA]</scope>
    <source>
        <strain evidence="3">FI11154</strain>
    </source>
</reference>
<keyword evidence="1" id="KW-0812">Transmembrane</keyword>
<sequence length="45" mass="5369">MNCGTNLPPTELEIHNKENTMFRALILWLLGVPFILVLIIWYFFF</sequence>
<dbReference type="EMBL" id="OOFM01000005">
    <property type="protein sequence ID" value="SPL65219.1"/>
    <property type="molecule type" value="Genomic_DNA"/>
</dbReference>
<dbReference type="Proteomes" id="UP000246073">
    <property type="component" value="Unassembled WGS sequence"/>
</dbReference>